<gene>
    <name evidence="1" type="ORF">K466DRAFT_70690</name>
</gene>
<sequence length="82" mass="8920">MDHLTAMQTSFWASTSVLSHAVTVSGQRYPLRHCDIGSSTLRHANMCSAALIRSSSDLAFRPSTSTTTPLLLHFLRRKGGAC</sequence>
<keyword evidence="2" id="KW-1185">Reference proteome</keyword>
<organism evidence="1 2">
    <name type="scientific">Polyporus arcularius HHB13444</name>
    <dbReference type="NCBI Taxonomy" id="1314778"/>
    <lineage>
        <taxon>Eukaryota</taxon>
        <taxon>Fungi</taxon>
        <taxon>Dikarya</taxon>
        <taxon>Basidiomycota</taxon>
        <taxon>Agaricomycotina</taxon>
        <taxon>Agaricomycetes</taxon>
        <taxon>Polyporales</taxon>
        <taxon>Polyporaceae</taxon>
        <taxon>Polyporus</taxon>
    </lineage>
</organism>
<evidence type="ECO:0000313" key="2">
    <source>
        <dbReference type="Proteomes" id="UP000308197"/>
    </source>
</evidence>
<reference evidence="1 2" key="1">
    <citation type="journal article" date="2019" name="Nat. Ecol. Evol.">
        <title>Megaphylogeny resolves global patterns of mushroom evolution.</title>
        <authorList>
            <person name="Varga T."/>
            <person name="Krizsan K."/>
            <person name="Foldi C."/>
            <person name="Dima B."/>
            <person name="Sanchez-Garcia M."/>
            <person name="Sanchez-Ramirez S."/>
            <person name="Szollosi G.J."/>
            <person name="Szarkandi J.G."/>
            <person name="Papp V."/>
            <person name="Albert L."/>
            <person name="Andreopoulos W."/>
            <person name="Angelini C."/>
            <person name="Antonin V."/>
            <person name="Barry K.W."/>
            <person name="Bougher N.L."/>
            <person name="Buchanan P."/>
            <person name="Buyck B."/>
            <person name="Bense V."/>
            <person name="Catcheside P."/>
            <person name="Chovatia M."/>
            <person name="Cooper J."/>
            <person name="Damon W."/>
            <person name="Desjardin D."/>
            <person name="Finy P."/>
            <person name="Geml J."/>
            <person name="Haridas S."/>
            <person name="Hughes K."/>
            <person name="Justo A."/>
            <person name="Karasinski D."/>
            <person name="Kautmanova I."/>
            <person name="Kiss B."/>
            <person name="Kocsube S."/>
            <person name="Kotiranta H."/>
            <person name="LaButti K.M."/>
            <person name="Lechner B.E."/>
            <person name="Liimatainen K."/>
            <person name="Lipzen A."/>
            <person name="Lukacs Z."/>
            <person name="Mihaltcheva S."/>
            <person name="Morgado L.N."/>
            <person name="Niskanen T."/>
            <person name="Noordeloos M.E."/>
            <person name="Ohm R.A."/>
            <person name="Ortiz-Santana B."/>
            <person name="Ovrebo C."/>
            <person name="Racz N."/>
            <person name="Riley R."/>
            <person name="Savchenko A."/>
            <person name="Shiryaev A."/>
            <person name="Soop K."/>
            <person name="Spirin V."/>
            <person name="Szebenyi C."/>
            <person name="Tomsovsky M."/>
            <person name="Tulloss R.E."/>
            <person name="Uehling J."/>
            <person name="Grigoriev I.V."/>
            <person name="Vagvolgyi C."/>
            <person name="Papp T."/>
            <person name="Martin F.M."/>
            <person name="Miettinen O."/>
            <person name="Hibbett D.S."/>
            <person name="Nagy L.G."/>
        </authorList>
    </citation>
    <scope>NUCLEOTIDE SEQUENCE [LARGE SCALE GENOMIC DNA]</scope>
    <source>
        <strain evidence="1 2">HHB13444</strain>
    </source>
</reference>
<name>A0A5C3PY35_9APHY</name>
<dbReference type="EMBL" id="ML210977">
    <property type="protein sequence ID" value="TFK93717.1"/>
    <property type="molecule type" value="Genomic_DNA"/>
</dbReference>
<dbReference type="AlphaFoldDB" id="A0A5C3PY35"/>
<dbReference type="InParanoid" id="A0A5C3PY35"/>
<protein>
    <submittedName>
        <fullName evidence="1">Uncharacterized protein</fullName>
    </submittedName>
</protein>
<accession>A0A5C3PY35</accession>
<evidence type="ECO:0000313" key="1">
    <source>
        <dbReference type="EMBL" id="TFK93717.1"/>
    </source>
</evidence>
<proteinExistence type="predicted"/>
<dbReference type="Proteomes" id="UP000308197">
    <property type="component" value="Unassembled WGS sequence"/>
</dbReference>